<keyword evidence="3" id="KW-1185">Reference proteome</keyword>
<proteinExistence type="predicted"/>
<dbReference type="EMBL" id="JAJJMA010166009">
    <property type="protein sequence ID" value="MCL7036268.1"/>
    <property type="molecule type" value="Genomic_DNA"/>
</dbReference>
<evidence type="ECO:0000313" key="3">
    <source>
        <dbReference type="Proteomes" id="UP001177140"/>
    </source>
</evidence>
<organism evidence="2 3">
    <name type="scientific">Papaver nudicaule</name>
    <name type="common">Iceland poppy</name>
    <dbReference type="NCBI Taxonomy" id="74823"/>
    <lineage>
        <taxon>Eukaryota</taxon>
        <taxon>Viridiplantae</taxon>
        <taxon>Streptophyta</taxon>
        <taxon>Embryophyta</taxon>
        <taxon>Tracheophyta</taxon>
        <taxon>Spermatophyta</taxon>
        <taxon>Magnoliopsida</taxon>
        <taxon>Ranunculales</taxon>
        <taxon>Papaveraceae</taxon>
        <taxon>Papaveroideae</taxon>
        <taxon>Papaver</taxon>
    </lineage>
</organism>
<comment type="caution">
    <text evidence="2">The sequence shown here is derived from an EMBL/GenBank/DDBJ whole genome shotgun (WGS) entry which is preliminary data.</text>
</comment>
<gene>
    <name evidence="2" type="ORF">MKW94_021773</name>
</gene>
<sequence>QEIDRLSNLENQSPNLRKLYEIEKIKSEGFKKDLSEAQDQMKNLQKEIHGLKGQVSSLEKDLQKAKTDFQTSEDLVLQYRELIEKHMGA</sequence>
<reference evidence="2" key="1">
    <citation type="submission" date="2022-03" db="EMBL/GenBank/DDBJ databases">
        <title>A functionally conserved STORR gene fusion in Papaver species that diverged 16.8 million years ago.</title>
        <authorList>
            <person name="Catania T."/>
        </authorList>
    </citation>
    <scope>NUCLEOTIDE SEQUENCE</scope>
    <source>
        <strain evidence="2">S-191538</strain>
    </source>
</reference>
<name>A0AA41SLC0_PAPNU</name>
<feature type="non-terminal residue" evidence="2">
    <location>
        <position position="89"/>
    </location>
</feature>
<feature type="non-terminal residue" evidence="2">
    <location>
        <position position="1"/>
    </location>
</feature>
<evidence type="ECO:0000256" key="1">
    <source>
        <dbReference type="SAM" id="Coils"/>
    </source>
</evidence>
<keyword evidence="1" id="KW-0175">Coiled coil</keyword>
<dbReference type="Proteomes" id="UP001177140">
    <property type="component" value="Unassembled WGS sequence"/>
</dbReference>
<dbReference type="AlphaFoldDB" id="A0AA41SLC0"/>
<feature type="coiled-coil region" evidence="1">
    <location>
        <begin position="27"/>
        <end position="75"/>
    </location>
</feature>
<dbReference type="Gene3D" id="1.20.5.1700">
    <property type="match status" value="1"/>
</dbReference>
<accession>A0AA41SLC0</accession>
<protein>
    <submittedName>
        <fullName evidence="2">Uncharacterized protein</fullName>
    </submittedName>
</protein>
<evidence type="ECO:0000313" key="2">
    <source>
        <dbReference type="EMBL" id="MCL7036268.1"/>
    </source>
</evidence>